<evidence type="ECO:0000313" key="2">
    <source>
        <dbReference type="EMBL" id="OMJ80817.1"/>
    </source>
</evidence>
<dbReference type="SMART" id="SM00584">
    <property type="entry name" value="TLDc"/>
    <property type="match status" value="1"/>
</dbReference>
<gene>
    <name evidence="2" type="ORF">SteCoe_18873</name>
</gene>
<dbReference type="Proteomes" id="UP000187209">
    <property type="component" value="Unassembled WGS sequence"/>
</dbReference>
<dbReference type="PROSITE" id="PS51886">
    <property type="entry name" value="TLDC"/>
    <property type="match status" value="1"/>
</dbReference>
<feature type="domain" description="TLDc" evidence="1">
    <location>
        <begin position="344"/>
        <end position="506"/>
    </location>
</feature>
<dbReference type="AlphaFoldDB" id="A0A1R2BVY5"/>
<dbReference type="InterPro" id="IPR000195">
    <property type="entry name" value="Rab-GAP-TBC_dom"/>
</dbReference>
<protein>
    <recommendedName>
        <fullName evidence="1">TLDc domain-containing protein</fullName>
    </recommendedName>
</protein>
<proteinExistence type="predicted"/>
<sequence length="507" mass="57670">MGNVCIEKYSSRKLGSTFGFSHTSWIQEGFFSQETLDIDMEYYLELQGRLSLHWKKIPKSPKSFSYLIQKGVPDKIIRKILPIMFPSTGTYSQAYSSTFSDNELPKATPTFSSHLTIQSAISKIYINSEGQRALQAILWVLNHSLRNVSYSPTLTNIAGLLLVYTSENRCFEIIETICSISNEKKEILDKFLPLDGEQLRQVVGIICKMMFIENDGMMIYMQARNIDFEEAVADIVKNFFVGYFRLPFLLRALMWVLADGIRALIKITVAIVVITSECFSDFKGDDFVTDFKKMCYNFDNDERIFGHAKKLKILKNVSEDLNLPNLKNLTFYRYIRPRCEIAPKLISMCELEIIWANIPSIFQHHSVELFFSTSSDGFSLRALLRKAQSLKRNSATLLLIKSESHEITGVFFDVVLASNEKFVGTNNCFVFTLRPELTLHFSTGANDMFAFVSESILLFGGGYFGSALTIDKELLHCTSSKCLTFNNPVLISESFDLIELEVLTIVS</sequence>
<accession>A0A1R2BVY5</accession>
<dbReference type="Pfam" id="PF00566">
    <property type="entry name" value="RabGAP-TBC"/>
    <property type="match status" value="1"/>
</dbReference>
<dbReference type="InterPro" id="IPR006571">
    <property type="entry name" value="TLDc_dom"/>
</dbReference>
<evidence type="ECO:0000259" key="1">
    <source>
        <dbReference type="PROSITE" id="PS51886"/>
    </source>
</evidence>
<dbReference type="PANTHER" id="PTHR23354">
    <property type="entry name" value="NUCLEOLAR PROTEIN 7/ESTROGEN RECEPTOR COACTIVATOR-RELATED"/>
    <property type="match status" value="1"/>
</dbReference>
<comment type="caution">
    <text evidence="2">The sequence shown here is derived from an EMBL/GenBank/DDBJ whole genome shotgun (WGS) entry which is preliminary data.</text>
</comment>
<name>A0A1R2BVY5_9CILI</name>
<organism evidence="2 3">
    <name type="scientific">Stentor coeruleus</name>
    <dbReference type="NCBI Taxonomy" id="5963"/>
    <lineage>
        <taxon>Eukaryota</taxon>
        <taxon>Sar</taxon>
        <taxon>Alveolata</taxon>
        <taxon>Ciliophora</taxon>
        <taxon>Postciliodesmatophora</taxon>
        <taxon>Heterotrichea</taxon>
        <taxon>Heterotrichida</taxon>
        <taxon>Stentoridae</taxon>
        <taxon>Stentor</taxon>
    </lineage>
</organism>
<keyword evidence="3" id="KW-1185">Reference proteome</keyword>
<evidence type="ECO:0000313" key="3">
    <source>
        <dbReference type="Proteomes" id="UP000187209"/>
    </source>
</evidence>
<reference evidence="2 3" key="1">
    <citation type="submission" date="2016-11" db="EMBL/GenBank/DDBJ databases">
        <title>The macronuclear genome of Stentor coeruleus: a giant cell with tiny introns.</title>
        <authorList>
            <person name="Slabodnick M."/>
            <person name="Ruby J.G."/>
            <person name="Reiff S.B."/>
            <person name="Swart E.C."/>
            <person name="Gosai S."/>
            <person name="Prabakaran S."/>
            <person name="Witkowska E."/>
            <person name="Larue G.E."/>
            <person name="Fisher S."/>
            <person name="Freeman R.M."/>
            <person name="Gunawardena J."/>
            <person name="Chu W."/>
            <person name="Stover N.A."/>
            <person name="Gregory B.D."/>
            <person name="Nowacki M."/>
            <person name="Derisi J."/>
            <person name="Roy S.W."/>
            <person name="Marshall W.F."/>
            <person name="Sood P."/>
        </authorList>
    </citation>
    <scope>NUCLEOTIDE SEQUENCE [LARGE SCALE GENOMIC DNA]</scope>
    <source>
        <strain evidence="2">WM001</strain>
    </source>
</reference>
<dbReference type="OrthoDB" id="10065050at2759"/>
<dbReference type="Pfam" id="PF07534">
    <property type="entry name" value="TLD"/>
    <property type="match status" value="1"/>
</dbReference>
<dbReference type="EMBL" id="MPUH01000407">
    <property type="protein sequence ID" value="OMJ80817.1"/>
    <property type="molecule type" value="Genomic_DNA"/>
</dbReference>